<evidence type="ECO:0000256" key="5">
    <source>
        <dbReference type="ARBA" id="ARBA00022691"/>
    </source>
</evidence>
<dbReference type="Pfam" id="PF02086">
    <property type="entry name" value="MethyltransfD12"/>
    <property type="match status" value="1"/>
</dbReference>
<dbReference type="InterPro" id="IPR012263">
    <property type="entry name" value="M_m6A_EcoRV"/>
</dbReference>
<dbReference type="EC" id="2.1.1.72" evidence="2 7"/>
<gene>
    <name evidence="8" type="ORF">EDB95_0762</name>
</gene>
<dbReference type="GO" id="GO:0009007">
    <property type="term" value="F:site-specific DNA-methyltransferase (adenine-specific) activity"/>
    <property type="evidence" value="ECO:0007669"/>
    <property type="project" value="UniProtKB-UniRule"/>
</dbReference>
<dbReference type="PRINTS" id="PR00505">
    <property type="entry name" value="D12N6MTFRASE"/>
</dbReference>
<comment type="caution">
    <text evidence="8">The sequence shown here is derived from an EMBL/GenBank/DDBJ whole genome shotgun (WGS) entry which is preliminary data.</text>
</comment>
<evidence type="ECO:0000256" key="2">
    <source>
        <dbReference type="ARBA" id="ARBA00011900"/>
    </source>
</evidence>
<accession>A0A4R8DNX3</accession>
<keyword evidence="3 7" id="KW-0489">Methyltransferase</keyword>
<name>A0A4R8DNX3_9BACT</name>
<keyword evidence="5 7" id="KW-0949">S-adenosyl-L-methionine</keyword>
<comment type="similarity">
    <text evidence="1 7">Belongs to the N(4)/N(6)-methyltransferase family.</text>
</comment>
<dbReference type="PANTHER" id="PTHR30481:SF3">
    <property type="entry name" value="DNA ADENINE METHYLASE"/>
    <property type="match status" value="1"/>
</dbReference>
<dbReference type="GO" id="GO:0043565">
    <property type="term" value="F:sequence-specific DNA binding"/>
    <property type="evidence" value="ECO:0007669"/>
    <property type="project" value="TreeGrafter"/>
</dbReference>
<evidence type="ECO:0000256" key="6">
    <source>
        <dbReference type="ARBA" id="ARBA00047942"/>
    </source>
</evidence>
<dbReference type="PIRSF" id="PIRSF000398">
    <property type="entry name" value="M_m6A_EcoRV"/>
    <property type="match status" value="1"/>
</dbReference>
<dbReference type="AlphaFoldDB" id="A0A4R8DNX3"/>
<dbReference type="InterPro" id="IPR012327">
    <property type="entry name" value="MeTrfase_D12"/>
</dbReference>
<proteinExistence type="inferred from homology"/>
<dbReference type="Proteomes" id="UP000294498">
    <property type="component" value="Unassembled WGS sequence"/>
</dbReference>
<sequence length="276" mass="31674">MKVIIPPLKSQGIKTKLVPPILELVREAASTGRWIEPFMGTGVVGFNAGFPRALMSDANPHLVHFYAGLLNGDITPSSVRSFLEYEGALLAKSGYDHYLHVRERFNRDFAPLDFLFLNRSGFNGMIRFSRKGLWNIPFCKKPDRFQPGYITKIVNQVTRVREVMTGDWSFTNGSFTSTLLSAVAGDLVYCDPPYFGRYADYYNGWTEEDEARLFALLDRTPAKFILSTWSHNAYRHNPMIDAYWSRFRIHRIEHFYYSGGKMENRNAVVEALVVNF</sequence>
<dbReference type="GO" id="GO:0006298">
    <property type="term" value="P:mismatch repair"/>
    <property type="evidence" value="ECO:0007669"/>
    <property type="project" value="TreeGrafter"/>
</dbReference>
<dbReference type="GO" id="GO:0032259">
    <property type="term" value="P:methylation"/>
    <property type="evidence" value="ECO:0007669"/>
    <property type="project" value="UniProtKB-KW"/>
</dbReference>
<organism evidence="8 9">
    <name type="scientific">Dinghuibacter silviterrae</name>
    <dbReference type="NCBI Taxonomy" id="1539049"/>
    <lineage>
        <taxon>Bacteria</taxon>
        <taxon>Pseudomonadati</taxon>
        <taxon>Bacteroidota</taxon>
        <taxon>Chitinophagia</taxon>
        <taxon>Chitinophagales</taxon>
        <taxon>Chitinophagaceae</taxon>
        <taxon>Dinghuibacter</taxon>
    </lineage>
</organism>
<dbReference type="InterPro" id="IPR002052">
    <property type="entry name" value="DNA_methylase_N6_adenine_CS"/>
</dbReference>
<dbReference type="InterPro" id="IPR029063">
    <property type="entry name" value="SAM-dependent_MTases_sf"/>
</dbReference>
<dbReference type="PANTHER" id="PTHR30481">
    <property type="entry name" value="DNA ADENINE METHYLASE"/>
    <property type="match status" value="1"/>
</dbReference>
<protein>
    <recommendedName>
        <fullName evidence="2 7">Site-specific DNA-methyltransferase (adenine-specific)</fullName>
        <ecNumber evidence="2 7">2.1.1.72</ecNumber>
    </recommendedName>
</protein>
<dbReference type="OrthoDB" id="9805629at2"/>
<dbReference type="Gene3D" id="3.40.50.150">
    <property type="entry name" value="Vaccinia Virus protein VP39"/>
    <property type="match status" value="1"/>
</dbReference>
<dbReference type="PROSITE" id="PS00092">
    <property type="entry name" value="N6_MTASE"/>
    <property type="match status" value="1"/>
</dbReference>
<dbReference type="GO" id="GO:0009307">
    <property type="term" value="P:DNA restriction-modification system"/>
    <property type="evidence" value="ECO:0007669"/>
    <property type="project" value="InterPro"/>
</dbReference>
<reference evidence="8 9" key="1">
    <citation type="submission" date="2019-03" db="EMBL/GenBank/DDBJ databases">
        <title>Genomic Encyclopedia of Type Strains, Phase IV (KMG-IV): sequencing the most valuable type-strain genomes for metagenomic binning, comparative biology and taxonomic classification.</title>
        <authorList>
            <person name="Goeker M."/>
        </authorList>
    </citation>
    <scope>NUCLEOTIDE SEQUENCE [LARGE SCALE GENOMIC DNA]</scope>
    <source>
        <strain evidence="8 9">DSM 100059</strain>
    </source>
</reference>
<dbReference type="Gene3D" id="1.10.1020.10">
    <property type="entry name" value="Adenine-specific Methyltransferase, Domain 2"/>
    <property type="match status" value="1"/>
</dbReference>
<evidence type="ECO:0000256" key="4">
    <source>
        <dbReference type="ARBA" id="ARBA00022679"/>
    </source>
</evidence>
<dbReference type="NCBIfam" id="TIGR00571">
    <property type="entry name" value="dam"/>
    <property type="match status" value="1"/>
</dbReference>
<evidence type="ECO:0000256" key="3">
    <source>
        <dbReference type="ARBA" id="ARBA00022603"/>
    </source>
</evidence>
<evidence type="ECO:0000256" key="1">
    <source>
        <dbReference type="ARBA" id="ARBA00006594"/>
    </source>
</evidence>
<dbReference type="InterPro" id="IPR023095">
    <property type="entry name" value="Ade_MeTrfase_dom_2"/>
</dbReference>
<evidence type="ECO:0000313" key="9">
    <source>
        <dbReference type="Proteomes" id="UP000294498"/>
    </source>
</evidence>
<evidence type="ECO:0000256" key="7">
    <source>
        <dbReference type="RuleBase" id="RU361257"/>
    </source>
</evidence>
<comment type="catalytic activity">
    <reaction evidence="6 7">
        <text>a 2'-deoxyadenosine in DNA + S-adenosyl-L-methionine = an N(6)-methyl-2'-deoxyadenosine in DNA + S-adenosyl-L-homocysteine + H(+)</text>
        <dbReference type="Rhea" id="RHEA:15197"/>
        <dbReference type="Rhea" id="RHEA-COMP:12418"/>
        <dbReference type="Rhea" id="RHEA-COMP:12419"/>
        <dbReference type="ChEBI" id="CHEBI:15378"/>
        <dbReference type="ChEBI" id="CHEBI:57856"/>
        <dbReference type="ChEBI" id="CHEBI:59789"/>
        <dbReference type="ChEBI" id="CHEBI:90615"/>
        <dbReference type="ChEBI" id="CHEBI:90616"/>
        <dbReference type="EC" id="2.1.1.72"/>
    </reaction>
</comment>
<keyword evidence="4 7" id="KW-0808">Transferase</keyword>
<dbReference type="GO" id="GO:1904047">
    <property type="term" value="F:S-adenosyl-L-methionine binding"/>
    <property type="evidence" value="ECO:0007669"/>
    <property type="project" value="TreeGrafter"/>
</dbReference>
<dbReference type="EMBL" id="SODV01000001">
    <property type="protein sequence ID" value="TDW99751.1"/>
    <property type="molecule type" value="Genomic_DNA"/>
</dbReference>
<evidence type="ECO:0000313" key="8">
    <source>
        <dbReference type="EMBL" id="TDW99751.1"/>
    </source>
</evidence>
<keyword evidence="9" id="KW-1185">Reference proteome</keyword>
<dbReference type="RefSeq" id="WP_133990716.1">
    <property type="nucleotide sequence ID" value="NZ_SODV01000001.1"/>
</dbReference>
<dbReference type="SUPFAM" id="SSF53335">
    <property type="entry name" value="S-adenosyl-L-methionine-dependent methyltransferases"/>
    <property type="match status" value="1"/>
</dbReference>